<proteinExistence type="predicted"/>
<sequence length="121" mass="13422">MSAPLPPRRAERWVAEAGTADVATLDIPADAHHDRIFEISCRYVVAHRGGADAWHSLRIDVDGRQEWSRRLATENPGSTDSLDYRFRRLVPAGQPLRVTAKTGAHGVSRLELLIEADEELG</sequence>
<reference evidence="1 2" key="1">
    <citation type="submission" date="2015-05" db="EMBL/GenBank/DDBJ databases">
        <authorList>
            <person name="Tang B."/>
            <person name="Yu Y."/>
        </authorList>
    </citation>
    <scope>NUCLEOTIDE SEQUENCE [LARGE SCALE GENOMIC DNA]</scope>
    <source>
        <strain evidence="1 2">DSM 7029</strain>
    </source>
</reference>
<name>A0A0G3BMZ7_9BURK</name>
<dbReference type="KEGG" id="pbh:AAW51_2662"/>
<dbReference type="OrthoDB" id="8903985at2"/>
<organism evidence="1 2">
    <name type="scientific">Caldimonas brevitalea</name>
    <dbReference type="NCBI Taxonomy" id="413882"/>
    <lineage>
        <taxon>Bacteria</taxon>
        <taxon>Pseudomonadati</taxon>
        <taxon>Pseudomonadota</taxon>
        <taxon>Betaproteobacteria</taxon>
        <taxon>Burkholderiales</taxon>
        <taxon>Sphaerotilaceae</taxon>
        <taxon>Caldimonas</taxon>
    </lineage>
</organism>
<evidence type="ECO:0000313" key="1">
    <source>
        <dbReference type="EMBL" id="AKJ29353.1"/>
    </source>
</evidence>
<dbReference type="STRING" id="413882.AAW51_2662"/>
<dbReference type="AlphaFoldDB" id="A0A0G3BMZ7"/>
<dbReference type="Proteomes" id="UP000035352">
    <property type="component" value="Chromosome"/>
</dbReference>
<dbReference type="EMBL" id="CP011371">
    <property type="protein sequence ID" value="AKJ29353.1"/>
    <property type="molecule type" value="Genomic_DNA"/>
</dbReference>
<keyword evidence="2" id="KW-1185">Reference proteome</keyword>
<protein>
    <submittedName>
        <fullName evidence="1">Uncharacterized protein</fullName>
    </submittedName>
</protein>
<evidence type="ECO:0000313" key="2">
    <source>
        <dbReference type="Proteomes" id="UP000035352"/>
    </source>
</evidence>
<gene>
    <name evidence="1" type="ORF">AAW51_2662</name>
</gene>
<dbReference type="RefSeq" id="WP_053013531.1">
    <property type="nucleotide sequence ID" value="NZ_CP011371.1"/>
</dbReference>
<accession>A0A0G3BMZ7</accession>